<feature type="compositionally biased region" description="Low complexity" evidence="7">
    <location>
        <begin position="24"/>
        <end position="35"/>
    </location>
</feature>
<dbReference type="GO" id="GO:0003743">
    <property type="term" value="F:translation initiation factor activity"/>
    <property type="evidence" value="ECO:0007669"/>
    <property type="project" value="UniProtKB-KW"/>
</dbReference>
<feature type="compositionally biased region" description="Basic and acidic residues" evidence="7">
    <location>
        <begin position="669"/>
        <end position="684"/>
    </location>
</feature>
<protein>
    <recommendedName>
        <fullName evidence="5">Eukaryotic translation initiation factor 4G</fullName>
    </recommendedName>
    <alternativeName>
        <fullName evidence="6">Protein synthesis initiation factor 4G</fullName>
    </alternativeName>
</protein>
<dbReference type="SMART" id="SM00543">
    <property type="entry name" value="MIF4G"/>
    <property type="match status" value="1"/>
</dbReference>
<feature type="compositionally biased region" description="Polar residues" evidence="7">
    <location>
        <begin position="939"/>
        <end position="956"/>
    </location>
</feature>
<feature type="compositionally biased region" description="Low complexity" evidence="7">
    <location>
        <begin position="340"/>
        <end position="372"/>
    </location>
</feature>
<dbReference type="PANTHER" id="PTHR23253">
    <property type="entry name" value="EUKARYOTIC TRANSLATION INITIATION FACTOR 4 GAMMA"/>
    <property type="match status" value="1"/>
</dbReference>
<dbReference type="EMBL" id="PKMF04000253">
    <property type="protein sequence ID" value="KAK7840844.1"/>
    <property type="molecule type" value="Genomic_DNA"/>
</dbReference>
<dbReference type="PROSITE" id="PS51366">
    <property type="entry name" value="MI"/>
    <property type="match status" value="1"/>
</dbReference>
<keyword evidence="2 9" id="KW-0396">Initiation factor</keyword>
<feature type="region of interest" description="Disordered" evidence="7">
    <location>
        <begin position="821"/>
        <end position="868"/>
    </location>
</feature>
<feature type="compositionally biased region" description="Low complexity" evidence="7">
    <location>
        <begin position="156"/>
        <end position="179"/>
    </location>
</feature>
<feature type="compositionally biased region" description="Low complexity" evidence="7">
    <location>
        <begin position="1165"/>
        <end position="1178"/>
    </location>
</feature>
<feature type="compositionally biased region" description="Polar residues" evidence="7">
    <location>
        <begin position="1799"/>
        <end position="1818"/>
    </location>
</feature>
<dbReference type="FunFam" id="1.25.40.180:FF:000034">
    <property type="entry name" value="Eukaryotic translation initiation factor 4G"/>
    <property type="match status" value="1"/>
</dbReference>
<feature type="domain" description="MI" evidence="8">
    <location>
        <begin position="2012"/>
        <end position="2136"/>
    </location>
</feature>
<feature type="compositionally biased region" description="Low complexity" evidence="7">
    <location>
        <begin position="289"/>
        <end position="300"/>
    </location>
</feature>
<feature type="region of interest" description="Disordered" evidence="7">
    <location>
        <begin position="1044"/>
        <end position="1074"/>
    </location>
</feature>
<reference evidence="9 10" key="1">
    <citation type="journal article" date="2018" name="Sci. Data">
        <title>The draft genome sequence of cork oak.</title>
        <authorList>
            <person name="Ramos A.M."/>
            <person name="Usie A."/>
            <person name="Barbosa P."/>
            <person name="Barros P.M."/>
            <person name="Capote T."/>
            <person name="Chaves I."/>
            <person name="Simoes F."/>
            <person name="Abreu I."/>
            <person name="Carrasquinho I."/>
            <person name="Faro C."/>
            <person name="Guimaraes J.B."/>
            <person name="Mendonca D."/>
            <person name="Nobrega F."/>
            <person name="Rodrigues L."/>
            <person name="Saibo N.J.M."/>
            <person name="Varela M.C."/>
            <person name="Egas C."/>
            <person name="Matos J."/>
            <person name="Miguel C.M."/>
            <person name="Oliveira M.M."/>
            <person name="Ricardo C.P."/>
            <person name="Goncalves S."/>
        </authorList>
    </citation>
    <scope>NUCLEOTIDE SEQUENCE [LARGE SCALE GENOMIC DNA]</scope>
    <source>
        <strain evidence="10">cv. HL8</strain>
    </source>
</reference>
<evidence type="ECO:0000256" key="5">
    <source>
        <dbReference type="ARBA" id="ARBA00067320"/>
    </source>
</evidence>
<evidence type="ECO:0000256" key="1">
    <source>
        <dbReference type="ARBA" id="ARBA00005775"/>
    </source>
</evidence>
<feature type="region of interest" description="Disordered" evidence="7">
    <location>
        <begin position="890"/>
        <end position="963"/>
    </location>
</feature>
<feature type="compositionally biased region" description="Low complexity" evidence="7">
    <location>
        <begin position="421"/>
        <end position="444"/>
    </location>
</feature>
<accession>A0AAW0KPF0</accession>
<feature type="compositionally biased region" description="Low complexity" evidence="7">
    <location>
        <begin position="79"/>
        <end position="107"/>
    </location>
</feature>
<gene>
    <name evidence="9" type="primary">EIF4G_0</name>
    <name evidence="9" type="ORF">CFP56_016200</name>
</gene>
<feature type="region of interest" description="Disordered" evidence="7">
    <location>
        <begin position="1"/>
        <end position="109"/>
    </location>
</feature>
<feature type="compositionally biased region" description="Polar residues" evidence="7">
    <location>
        <begin position="1138"/>
        <end position="1156"/>
    </location>
</feature>
<sequence>MSYNQSNRSEKIETQYRKTDRRSSSSNQQRSSSGAYGKGGGGPAPSPSYNSSNSRSYKKSSNDAQGGQSRAHVPIVSVNSLANSSTTLDSSATTNAAAASTPRTTTAVVQNGSHVHPQLHGAADAPVTSAAAKPAEPPAPAPAAAVQRSTRPVPKAPTSQSSAMSSDPAAAPKTPVKAPGDASKPYPFQFGSISPGFMNGMQVPARTSSAPPNLDEQKRDQFGAIGDPFFEFKLLGSSSSNQRRSSSGAYGKGGGGLAPSPSYNSYNSSNPRRSEKIETQYRKTDRRSSSSNQQRSSSGAYGKGGGGPAPSPSYNSSNSRSYKKNSNNAKGGQSRAHVPTVSVNSSANSSTTLDSSATTNAAAASTPRTTTAVVQNGSHVHPQLHGAADAPVTSAAAKPAEPPAPAPAAAVQRSTRPVPKAPTSQSSAMSSDPAAAPKTPVKAPGDASKPYPFQFGSISPGFMNGMQVPARTSSAPPNLDEQKRDQLRHDSFRPPPPLPIPTAPKQQFPRKDAVAAEQSNTGEAHSGPKVKKDVQILPAPPASQPQKPPVLPPMGGMSMPMQYHQPQVSVQFAGPNQQLQSQGMTAAPLQMQLPMGLSMANAPQVQPPVFLQPHPMQQGIIHQSQYTAQMGPQLPPQLGNMGMGMTPPYPQQQGGKFGGPRKTTVKITHPDTHEELRLDKRADSYSDGGASAPRSLPNMPPQSQPIPSFASSHPLNFYNPNSFNPSPMYYPPQSSVPLTSSQIAPNSQAPRFNYPVGQNPQNMAYMNPSALNSLPVNKTGTPMHVTADLPNLEHSRDVHNIISSAPPTVIPITVKPTPGSIGEKVADSLLPKSSHGVEKSEPTRHVRPSGEVSSSHPQREVTESLASKSLPVATKHSVVVSAAVSSEGLVSNSSSSASVSPSEESVPVVPTNEGRRRETLSRSNSIKDYPKKISKKGFIQSQHQVGSQSASISSMPSRALEQGISSSSGVFGTVEAKTTVATPTPVTSEGVSSTQQSLSNVSGGTPDASELKSDTVVEASYSVSSEISGARIIDDTLETVHQAKLDKSSSQDEELVNETVGKDEQGENSLPAGSTQVINSSEISSEPISLKSLEFNKEVKESGHDSGLKVVSDEVLTIETAQKRLDEPVSHHAEIDGTTDNLEILNSTDLGSSDVGSSHGEKTSTVDASSSRSDSIGSNEIGTMSGTSDQQSAPIPAPDLKEATSKHEGEDAEIIGGGLAPLPASGAKDKPILDQNKAKVTSKATKKKRKEICLKADAAGTTSDLYNAYKGPEEKKETILSTDYTESISTCVNEKQAPADVVEVEAVSSEKGGLNKAEPDDWEDAADLSTPKLEVSDDGQLIHGGLDHYDHDGDGSMAKKYSRDFLLKFSEQCSDLPEDFEITSDIEALMSANLNLSHLVERDSYPSPGRIVDRPSGGSRLDRRGSSSSMGEEDRWGRLSGHFPIRDLRLDPVPLYGGNTGFRPSPGGNYGVLRNPRGQAPMQYPGGILSGPSMGSQGGMPRNSPDADRWLRNANIQQKGLFPSPHTPLQMMHKAEKKYEVGKVTDEEQAKQRQLKAILNKLTPQNFDKLFEQVKAVNIDNPDTLTGVISQIFDKALMEPTFCEMYANFCRCLSEELPDFSKDNEKITFKRVLLNKCQEEFERGEREQEEANKADEEGEIKQSAEEREEKRIKARRRMLGNIRLIGELYKKKMLTERIMHACIQKLLGQYDNPDEEDIEALCKLMSTIGEMIDHSKAKENMDAYFERMKVFSNNMNLSSRVRFMLKDSIDLRKNKWQQRRKVEGPKKIEEVHRDAAQERQAQTSRLGGRGSINTSTRRTPMDFSSRGSTMLSPSSAQMGGFRGLPSQVRGFGGQDVRFEDRVPYEARTLSVPLPQRPIGDDSITLGPQGGLARGMSIRGPPAMSSAPAAEISPSAADPRRMAVALNGYSMVTERTTYGPREELLPRYIPDRFAAPAAYDQSSPQERNVNFGNRDLKNPDRSFDRSVVTSPTPRMEGAAVPQNVPSEKLPEERLKDMSIAAIKEFYSARDEKEVELCIRDMNAPSFHPSMVSLWVTDSFERKDVERDVLTKLLVNLTKSRDGVLNQAQLIKGFESVMTNLEDAVNDAPRAPEFLGRLFAKVITEHVVPLSEIGQLIYQGGEEPGCLLEVGLAADVLGSTLEVIKSEKGDSVLNELRKSSNLRIEDFRPPNPNKSRKLDKFI</sequence>
<dbReference type="Gene3D" id="1.25.40.180">
    <property type="match status" value="2"/>
</dbReference>
<feature type="compositionally biased region" description="Polar residues" evidence="7">
    <location>
        <begin position="1180"/>
        <end position="1193"/>
    </location>
</feature>
<feature type="compositionally biased region" description="Basic and acidic residues" evidence="7">
    <location>
        <begin position="1780"/>
        <end position="1797"/>
    </location>
</feature>
<feature type="compositionally biased region" description="Basic and acidic residues" evidence="7">
    <location>
        <begin position="480"/>
        <end position="492"/>
    </location>
</feature>
<feature type="compositionally biased region" description="Basic and acidic residues" evidence="7">
    <location>
        <begin position="272"/>
        <end position="288"/>
    </location>
</feature>
<feature type="compositionally biased region" description="Low complexity" evidence="7">
    <location>
        <begin position="258"/>
        <end position="271"/>
    </location>
</feature>
<keyword evidence="3" id="KW-0810">Translation regulation</keyword>
<dbReference type="GO" id="GO:0006417">
    <property type="term" value="P:regulation of translation"/>
    <property type="evidence" value="ECO:0007669"/>
    <property type="project" value="UniProtKB-KW"/>
</dbReference>
<feature type="compositionally biased region" description="Low complexity" evidence="7">
    <location>
        <begin position="312"/>
        <end position="329"/>
    </location>
</feature>
<feature type="compositionally biased region" description="Basic and acidic residues" evidence="7">
    <location>
        <begin position="1199"/>
        <end position="1209"/>
    </location>
</feature>
<keyword evidence="10" id="KW-1185">Reference proteome</keyword>
<evidence type="ECO:0000256" key="6">
    <source>
        <dbReference type="ARBA" id="ARBA00075135"/>
    </source>
</evidence>
<dbReference type="InterPro" id="IPR003890">
    <property type="entry name" value="MIF4G-like_typ-3"/>
</dbReference>
<feature type="compositionally biased region" description="Low complexity" evidence="7">
    <location>
        <begin position="237"/>
        <end position="249"/>
    </location>
</feature>
<feature type="compositionally biased region" description="Polar residues" evidence="7">
    <location>
        <begin position="1825"/>
        <end position="1837"/>
    </location>
</feature>
<evidence type="ECO:0000256" key="3">
    <source>
        <dbReference type="ARBA" id="ARBA00022845"/>
    </source>
</evidence>
<feature type="region of interest" description="Disordered" evidence="7">
    <location>
        <begin position="1776"/>
        <end position="1839"/>
    </location>
</feature>
<dbReference type="SUPFAM" id="SSF48371">
    <property type="entry name" value="ARM repeat"/>
    <property type="match status" value="2"/>
</dbReference>
<dbReference type="SMART" id="SM00544">
    <property type="entry name" value="MA3"/>
    <property type="match status" value="1"/>
</dbReference>
<evidence type="ECO:0000256" key="7">
    <source>
        <dbReference type="SAM" id="MobiDB-lite"/>
    </source>
</evidence>
<feature type="compositionally biased region" description="Basic and acidic residues" evidence="7">
    <location>
        <begin position="1973"/>
        <end position="1983"/>
    </location>
</feature>
<feature type="compositionally biased region" description="Low complexity" evidence="7">
    <location>
        <begin position="890"/>
        <end position="910"/>
    </location>
</feature>
<proteinExistence type="inferred from homology"/>
<feature type="compositionally biased region" description="Pro residues" evidence="7">
    <location>
        <begin position="493"/>
        <end position="502"/>
    </location>
</feature>
<dbReference type="GO" id="GO:0003729">
    <property type="term" value="F:mRNA binding"/>
    <property type="evidence" value="ECO:0007669"/>
    <property type="project" value="TreeGrafter"/>
</dbReference>
<feature type="region of interest" description="Disordered" evidence="7">
    <location>
        <begin position="1127"/>
        <end position="1210"/>
    </location>
</feature>
<dbReference type="Pfam" id="PF02854">
    <property type="entry name" value="MIF4G"/>
    <property type="match status" value="1"/>
</dbReference>
<feature type="region of interest" description="Disordered" evidence="7">
    <location>
        <begin position="125"/>
        <end position="531"/>
    </location>
</feature>
<evidence type="ECO:0000256" key="2">
    <source>
        <dbReference type="ARBA" id="ARBA00022540"/>
    </source>
</evidence>
<feature type="compositionally biased region" description="Polar residues" evidence="7">
    <location>
        <begin position="1959"/>
        <end position="1970"/>
    </location>
</feature>
<keyword evidence="4" id="KW-0648">Protein biosynthesis</keyword>
<dbReference type="PANTHER" id="PTHR23253:SF9">
    <property type="entry name" value="EUKARYOTIC TRANSLATION INITIATION FACTOR 4 GAMMA 2"/>
    <property type="match status" value="1"/>
</dbReference>
<feature type="compositionally biased region" description="Polar residues" evidence="7">
    <location>
        <begin position="989"/>
        <end position="1003"/>
    </location>
</feature>
<feature type="region of interest" description="Disordered" evidence="7">
    <location>
        <begin position="1406"/>
        <end position="1435"/>
    </location>
</feature>
<feature type="region of interest" description="Disordered" evidence="7">
    <location>
        <begin position="981"/>
        <end position="1013"/>
    </location>
</feature>
<dbReference type="InterPro" id="IPR003891">
    <property type="entry name" value="Initiation_fac_eIF4g_MI"/>
</dbReference>
<feature type="region of interest" description="Disordered" evidence="7">
    <location>
        <begin position="669"/>
        <end position="706"/>
    </location>
</feature>
<feature type="region of interest" description="Disordered" evidence="7">
    <location>
        <begin position="1643"/>
        <end position="1669"/>
    </location>
</feature>
<comment type="caution">
    <text evidence="9">The sequence shown here is derived from an EMBL/GenBank/DDBJ whole genome shotgun (WGS) entry which is preliminary data.</text>
</comment>
<feature type="compositionally biased region" description="Basic and acidic residues" evidence="7">
    <location>
        <begin position="8"/>
        <end position="23"/>
    </location>
</feature>
<dbReference type="GO" id="GO:0016281">
    <property type="term" value="C:eukaryotic translation initiation factor 4F complex"/>
    <property type="evidence" value="ECO:0007669"/>
    <property type="project" value="TreeGrafter"/>
</dbReference>
<evidence type="ECO:0000313" key="9">
    <source>
        <dbReference type="EMBL" id="KAK7840844.1"/>
    </source>
</evidence>
<feature type="compositionally biased region" description="Basic and acidic residues" evidence="7">
    <location>
        <begin position="835"/>
        <end position="844"/>
    </location>
</feature>
<evidence type="ECO:0000259" key="8">
    <source>
        <dbReference type="PROSITE" id="PS51366"/>
    </source>
</evidence>
<organism evidence="9 10">
    <name type="scientific">Quercus suber</name>
    <name type="common">Cork oak</name>
    <dbReference type="NCBI Taxonomy" id="58331"/>
    <lineage>
        <taxon>Eukaryota</taxon>
        <taxon>Viridiplantae</taxon>
        <taxon>Streptophyta</taxon>
        <taxon>Embryophyta</taxon>
        <taxon>Tracheophyta</taxon>
        <taxon>Spermatophyta</taxon>
        <taxon>Magnoliopsida</taxon>
        <taxon>eudicotyledons</taxon>
        <taxon>Gunneridae</taxon>
        <taxon>Pentapetalae</taxon>
        <taxon>rosids</taxon>
        <taxon>fabids</taxon>
        <taxon>Fagales</taxon>
        <taxon>Fagaceae</taxon>
        <taxon>Quercus</taxon>
    </lineage>
</organism>
<comment type="similarity">
    <text evidence="1">Belongs to the eukaryotic initiation factor 4G family.</text>
</comment>
<feature type="region of interest" description="Disordered" evidence="7">
    <location>
        <begin position="1956"/>
        <end position="2008"/>
    </location>
</feature>
<evidence type="ECO:0000256" key="4">
    <source>
        <dbReference type="ARBA" id="ARBA00022917"/>
    </source>
</evidence>
<dbReference type="Pfam" id="PF02847">
    <property type="entry name" value="MA3"/>
    <property type="match status" value="1"/>
</dbReference>
<evidence type="ECO:0000313" key="10">
    <source>
        <dbReference type="Proteomes" id="UP000237347"/>
    </source>
</evidence>
<dbReference type="FunFam" id="1.25.40.180:FF:000024">
    <property type="entry name" value="Eukaryotic translation initiation factor 4G"/>
    <property type="match status" value="1"/>
</dbReference>
<dbReference type="InterPro" id="IPR016024">
    <property type="entry name" value="ARM-type_fold"/>
</dbReference>
<name>A0AAW0KPF0_QUESU</name>
<dbReference type="Proteomes" id="UP000237347">
    <property type="component" value="Unassembled WGS sequence"/>
</dbReference>